<dbReference type="InterPro" id="IPR011032">
    <property type="entry name" value="GroES-like_sf"/>
</dbReference>
<dbReference type="GO" id="GO:0016491">
    <property type="term" value="F:oxidoreductase activity"/>
    <property type="evidence" value="ECO:0007669"/>
    <property type="project" value="InterPro"/>
</dbReference>
<dbReference type="InterPro" id="IPR020843">
    <property type="entry name" value="ER"/>
</dbReference>
<dbReference type="CDD" id="cd08241">
    <property type="entry name" value="QOR1"/>
    <property type="match status" value="1"/>
</dbReference>
<proteinExistence type="predicted"/>
<accession>A0A2A5WRE9</accession>
<evidence type="ECO:0000313" key="3">
    <source>
        <dbReference type="Proteomes" id="UP000219327"/>
    </source>
</evidence>
<dbReference type="AlphaFoldDB" id="A0A2A5WRE9"/>
<dbReference type="InterPro" id="IPR013149">
    <property type="entry name" value="ADH-like_C"/>
</dbReference>
<dbReference type="PANTHER" id="PTHR43677:SF4">
    <property type="entry name" value="QUINONE OXIDOREDUCTASE-LIKE PROTEIN 2"/>
    <property type="match status" value="1"/>
</dbReference>
<dbReference type="SUPFAM" id="SSF50129">
    <property type="entry name" value="GroES-like"/>
    <property type="match status" value="1"/>
</dbReference>
<evidence type="ECO:0000259" key="1">
    <source>
        <dbReference type="SMART" id="SM00829"/>
    </source>
</evidence>
<name>A0A2A5WRE9_9GAMM</name>
<protein>
    <submittedName>
        <fullName evidence="2">Alcohol dehydrogenase</fullName>
    </submittedName>
</protein>
<dbReference type="Gene3D" id="3.40.50.720">
    <property type="entry name" value="NAD(P)-binding Rossmann-like Domain"/>
    <property type="match status" value="1"/>
</dbReference>
<comment type="caution">
    <text evidence="2">The sequence shown here is derived from an EMBL/GenBank/DDBJ whole genome shotgun (WGS) entry which is preliminary data.</text>
</comment>
<dbReference type="Pfam" id="PF00107">
    <property type="entry name" value="ADH_zinc_N"/>
    <property type="match status" value="1"/>
</dbReference>
<dbReference type="Pfam" id="PF08240">
    <property type="entry name" value="ADH_N"/>
    <property type="match status" value="1"/>
</dbReference>
<evidence type="ECO:0000313" key="2">
    <source>
        <dbReference type="EMBL" id="PDH38817.1"/>
    </source>
</evidence>
<gene>
    <name evidence="2" type="ORF">CNE99_06765</name>
</gene>
<dbReference type="SMART" id="SM00829">
    <property type="entry name" value="PKS_ER"/>
    <property type="match status" value="1"/>
</dbReference>
<organism evidence="2 3">
    <name type="scientific">OM182 bacterium MED-G24</name>
    <dbReference type="NCBI Taxonomy" id="1986255"/>
    <lineage>
        <taxon>Bacteria</taxon>
        <taxon>Pseudomonadati</taxon>
        <taxon>Pseudomonadota</taxon>
        <taxon>Gammaproteobacteria</taxon>
        <taxon>OMG group</taxon>
        <taxon>OM182 clade</taxon>
    </lineage>
</organism>
<dbReference type="PROSITE" id="PS01162">
    <property type="entry name" value="QOR_ZETA_CRYSTAL"/>
    <property type="match status" value="1"/>
</dbReference>
<reference evidence="2 3" key="1">
    <citation type="submission" date="2017-08" db="EMBL/GenBank/DDBJ databases">
        <title>Fine stratification of microbial communities through a metagenomic profile of the photic zone.</title>
        <authorList>
            <person name="Haro-Moreno J.M."/>
            <person name="Lopez-Perez M."/>
            <person name="De La Torre J."/>
            <person name="Picazo A."/>
            <person name="Camacho A."/>
            <person name="Rodriguez-Valera F."/>
        </authorList>
    </citation>
    <scope>NUCLEOTIDE SEQUENCE [LARGE SCALE GENOMIC DNA]</scope>
    <source>
        <strain evidence="2">MED-G24</strain>
    </source>
</reference>
<sequence>MLAWQMNELGDPWDKLTLAEIPAPRPGPGTVHIRVEATDVNFADILQCQGGYQVRLDPPFTPGMTAGGVVIAAGDGTDFKTGDRVVGHTLDVYGGYAQESILEAEFTYKVPEDVPLEAASGIHITHATSWFALYHRGRLQPGETLLVLAAAGGVGSSAVQMAKAHGCRVIAAAGGSEKTAFCRELGADEVIDYRDEDLYARVMDLTDGRGVDVVYDPVGGEYFDIARRLVAWEGRLLVVGFASGTIPSAPANHALVKNYDIVGVHMGGYRGRDNALLRTCYQDLHEQIASGKVTPIITEQAGLNELPQTLKKLANRETLGRLLFVPG</sequence>
<dbReference type="PANTHER" id="PTHR43677">
    <property type="entry name" value="SHORT-CHAIN DEHYDROGENASE/REDUCTASE"/>
    <property type="match status" value="1"/>
</dbReference>
<dbReference type="InterPro" id="IPR013154">
    <property type="entry name" value="ADH-like_N"/>
</dbReference>
<dbReference type="EMBL" id="NTKD01000034">
    <property type="protein sequence ID" value="PDH38817.1"/>
    <property type="molecule type" value="Genomic_DNA"/>
</dbReference>
<dbReference type="Gene3D" id="3.90.180.10">
    <property type="entry name" value="Medium-chain alcohol dehydrogenases, catalytic domain"/>
    <property type="match status" value="1"/>
</dbReference>
<dbReference type="InterPro" id="IPR036291">
    <property type="entry name" value="NAD(P)-bd_dom_sf"/>
</dbReference>
<dbReference type="Proteomes" id="UP000219327">
    <property type="component" value="Unassembled WGS sequence"/>
</dbReference>
<dbReference type="GO" id="GO:0008270">
    <property type="term" value="F:zinc ion binding"/>
    <property type="evidence" value="ECO:0007669"/>
    <property type="project" value="InterPro"/>
</dbReference>
<dbReference type="InterPro" id="IPR051397">
    <property type="entry name" value="Zn-ADH-like_protein"/>
</dbReference>
<feature type="domain" description="Enoyl reductase (ER)" evidence="1">
    <location>
        <begin position="11"/>
        <end position="324"/>
    </location>
</feature>
<dbReference type="InterPro" id="IPR002364">
    <property type="entry name" value="Quin_OxRdtase/zeta-crystal_CS"/>
</dbReference>
<dbReference type="SUPFAM" id="SSF51735">
    <property type="entry name" value="NAD(P)-binding Rossmann-fold domains"/>
    <property type="match status" value="1"/>
</dbReference>